<evidence type="ECO:0000256" key="7">
    <source>
        <dbReference type="ARBA" id="ARBA00023065"/>
    </source>
</evidence>
<dbReference type="EMBL" id="WACR01000007">
    <property type="protein sequence ID" value="KAB1063654.1"/>
    <property type="molecule type" value="Genomic_DNA"/>
</dbReference>
<feature type="transmembrane region" description="Helical" evidence="10">
    <location>
        <begin position="271"/>
        <end position="293"/>
    </location>
</feature>
<gene>
    <name evidence="11" type="ORF">F3059_08785</name>
</gene>
<evidence type="ECO:0000256" key="1">
    <source>
        <dbReference type="ARBA" id="ARBA00004651"/>
    </source>
</evidence>
<accession>A0A6N6M6G1</accession>
<dbReference type="PANTHER" id="PTHR43298">
    <property type="entry name" value="MULTIDRUG RESISTANCE PROTEIN NORM-RELATED"/>
    <property type="match status" value="1"/>
</dbReference>
<dbReference type="NCBIfam" id="TIGR00797">
    <property type="entry name" value="matE"/>
    <property type="match status" value="1"/>
</dbReference>
<dbReference type="Proteomes" id="UP000435357">
    <property type="component" value="Unassembled WGS sequence"/>
</dbReference>
<keyword evidence="6 10" id="KW-1133">Transmembrane helix</keyword>
<organism evidence="11 12">
    <name type="scientific">Salibacter halophilus</name>
    <dbReference type="NCBI Taxonomy" id="1803916"/>
    <lineage>
        <taxon>Bacteria</taxon>
        <taxon>Pseudomonadati</taxon>
        <taxon>Bacteroidota</taxon>
        <taxon>Flavobacteriia</taxon>
        <taxon>Flavobacteriales</taxon>
        <taxon>Salibacteraceae</taxon>
        <taxon>Salibacter</taxon>
    </lineage>
</organism>
<feature type="transmembrane region" description="Helical" evidence="10">
    <location>
        <begin position="415"/>
        <end position="435"/>
    </location>
</feature>
<dbReference type="PANTHER" id="PTHR43298:SF2">
    <property type="entry name" value="FMN_FAD EXPORTER YEEO-RELATED"/>
    <property type="match status" value="1"/>
</dbReference>
<keyword evidence="7" id="KW-0406">Ion transport</keyword>
<evidence type="ECO:0000256" key="4">
    <source>
        <dbReference type="ARBA" id="ARBA00022475"/>
    </source>
</evidence>
<dbReference type="InterPro" id="IPR050222">
    <property type="entry name" value="MATE_MdtK"/>
</dbReference>
<dbReference type="RefSeq" id="WP_151168316.1">
    <property type="nucleotide sequence ID" value="NZ_WACR01000007.1"/>
</dbReference>
<feature type="transmembrane region" description="Helical" evidence="10">
    <location>
        <begin position="12"/>
        <end position="31"/>
    </location>
</feature>
<dbReference type="AlphaFoldDB" id="A0A6N6M6G1"/>
<dbReference type="GO" id="GO:0006811">
    <property type="term" value="P:monoatomic ion transport"/>
    <property type="evidence" value="ECO:0007669"/>
    <property type="project" value="UniProtKB-KW"/>
</dbReference>
<dbReference type="OrthoDB" id="9780160at2"/>
<dbReference type="PIRSF" id="PIRSF006603">
    <property type="entry name" value="DinF"/>
    <property type="match status" value="1"/>
</dbReference>
<feature type="transmembrane region" description="Helical" evidence="10">
    <location>
        <begin position="355"/>
        <end position="376"/>
    </location>
</feature>
<evidence type="ECO:0000256" key="8">
    <source>
        <dbReference type="ARBA" id="ARBA00023136"/>
    </source>
</evidence>
<dbReference type="InterPro" id="IPR048279">
    <property type="entry name" value="MdtK-like"/>
</dbReference>
<sequence>MKRNTWHRIKTWRLAYPVMLSQFGQIMVATADSIMVGRVGTIPLAASTLANSIFLIVFVFGIGISYAVSPLVANADGEKNAQRISSLLKHAVYINAALGLVLTGIVLIFNFNLHWFDQDIRVEKSAISYMFIINMSLLPTMLFFAFKQFAEGLSSTKPAMIITLVTNALNIFLNYLLIYGKFGLPAMGLDGAGYATLIARVLMMAGIAWLVIANNPFRKYWKAIKWKRIQWETFNRILKIGVPSGMQMVFEVGAFAGAAVMAGWISPQAQAAHNIAINLASISYMVATGLAAATTVRVGNQLGRRDIQSLRTAGFTGIKMVIWIMLIAGVLLFAGKDLLPKLYVTDESVIQIASSLLIVAVFFQLSDGIQVIGLGALRGLEDVKIPTFITLIAYWVFGLPVGYLAGIVGPFGVDGIWYGLASGLTVSAILLIWRFNNVTKKLRKRVRLNA</sequence>
<keyword evidence="3" id="KW-0050">Antiport</keyword>
<keyword evidence="2" id="KW-0813">Transport</keyword>
<reference evidence="11 12" key="1">
    <citation type="submission" date="2019-09" db="EMBL/GenBank/DDBJ databases">
        <title>Genomes of Cryomorphaceae.</title>
        <authorList>
            <person name="Bowman J.P."/>
        </authorList>
    </citation>
    <scope>NUCLEOTIDE SEQUENCE [LARGE SCALE GENOMIC DNA]</scope>
    <source>
        <strain evidence="11 12">KCTC 52047</strain>
    </source>
</reference>
<comment type="caution">
    <text evidence="11">The sequence shown here is derived from an EMBL/GenBank/DDBJ whole genome shotgun (WGS) entry which is preliminary data.</text>
</comment>
<protein>
    <recommendedName>
        <fullName evidence="9">Multidrug-efflux transporter</fullName>
    </recommendedName>
</protein>
<comment type="subcellular location">
    <subcellularLocation>
        <location evidence="1">Cell membrane</location>
        <topology evidence="1">Multi-pass membrane protein</topology>
    </subcellularLocation>
</comment>
<dbReference type="Pfam" id="PF01554">
    <property type="entry name" value="MatE"/>
    <property type="match status" value="2"/>
</dbReference>
<evidence type="ECO:0000256" key="10">
    <source>
        <dbReference type="SAM" id="Phobius"/>
    </source>
</evidence>
<dbReference type="GO" id="GO:0015297">
    <property type="term" value="F:antiporter activity"/>
    <property type="evidence" value="ECO:0007669"/>
    <property type="project" value="UniProtKB-KW"/>
</dbReference>
<feature type="transmembrane region" description="Helical" evidence="10">
    <location>
        <begin position="51"/>
        <end position="72"/>
    </location>
</feature>
<dbReference type="CDD" id="cd13131">
    <property type="entry name" value="MATE_NorM_like"/>
    <property type="match status" value="1"/>
</dbReference>
<name>A0A6N6M6G1_9FLAO</name>
<evidence type="ECO:0000256" key="9">
    <source>
        <dbReference type="ARBA" id="ARBA00031636"/>
    </source>
</evidence>
<evidence type="ECO:0000313" key="11">
    <source>
        <dbReference type="EMBL" id="KAB1063654.1"/>
    </source>
</evidence>
<keyword evidence="4" id="KW-1003">Cell membrane</keyword>
<proteinExistence type="predicted"/>
<feature type="transmembrane region" description="Helical" evidence="10">
    <location>
        <begin position="127"/>
        <end position="146"/>
    </location>
</feature>
<keyword evidence="5 10" id="KW-0812">Transmembrane</keyword>
<feature type="transmembrane region" description="Helical" evidence="10">
    <location>
        <begin position="313"/>
        <end position="335"/>
    </location>
</feature>
<evidence type="ECO:0000256" key="5">
    <source>
        <dbReference type="ARBA" id="ARBA00022692"/>
    </source>
</evidence>
<feature type="transmembrane region" description="Helical" evidence="10">
    <location>
        <begin position="92"/>
        <end position="115"/>
    </location>
</feature>
<keyword evidence="12" id="KW-1185">Reference proteome</keyword>
<feature type="transmembrane region" description="Helical" evidence="10">
    <location>
        <begin position="237"/>
        <end position="265"/>
    </location>
</feature>
<evidence type="ECO:0000313" key="12">
    <source>
        <dbReference type="Proteomes" id="UP000435357"/>
    </source>
</evidence>
<feature type="transmembrane region" description="Helical" evidence="10">
    <location>
        <begin position="388"/>
        <end position="409"/>
    </location>
</feature>
<evidence type="ECO:0000256" key="6">
    <source>
        <dbReference type="ARBA" id="ARBA00022989"/>
    </source>
</evidence>
<dbReference type="GO" id="GO:0005886">
    <property type="term" value="C:plasma membrane"/>
    <property type="evidence" value="ECO:0007669"/>
    <property type="project" value="UniProtKB-SubCell"/>
</dbReference>
<feature type="transmembrane region" description="Helical" evidence="10">
    <location>
        <begin position="197"/>
        <end position="217"/>
    </location>
</feature>
<evidence type="ECO:0000256" key="2">
    <source>
        <dbReference type="ARBA" id="ARBA00022448"/>
    </source>
</evidence>
<feature type="transmembrane region" description="Helical" evidence="10">
    <location>
        <begin position="158"/>
        <end position="177"/>
    </location>
</feature>
<keyword evidence="8 10" id="KW-0472">Membrane</keyword>
<evidence type="ECO:0000256" key="3">
    <source>
        <dbReference type="ARBA" id="ARBA00022449"/>
    </source>
</evidence>
<dbReference type="InterPro" id="IPR002528">
    <property type="entry name" value="MATE_fam"/>
</dbReference>
<dbReference type="GO" id="GO:0042910">
    <property type="term" value="F:xenobiotic transmembrane transporter activity"/>
    <property type="evidence" value="ECO:0007669"/>
    <property type="project" value="InterPro"/>
</dbReference>